<feature type="transmembrane region" description="Helical" evidence="7">
    <location>
        <begin position="330"/>
        <end position="356"/>
    </location>
</feature>
<feature type="transmembrane region" description="Helical" evidence="7">
    <location>
        <begin position="436"/>
        <end position="456"/>
    </location>
</feature>
<keyword evidence="10" id="KW-1185">Reference proteome</keyword>
<feature type="transmembrane region" description="Helical" evidence="7">
    <location>
        <begin position="221"/>
        <end position="242"/>
    </location>
</feature>
<feature type="transmembrane region" description="Helical" evidence="7">
    <location>
        <begin position="531"/>
        <end position="559"/>
    </location>
</feature>
<comment type="subcellular location">
    <subcellularLocation>
        <location evidence="7">Cell membrane</location>
        <topology evidence="7">Multi-pass membrane protein</topology>
    </subcellularLocation>
    <subcellularLocation>
        <location evidence="1">Membrane</location>
        <topology evidence="1">Multi-pass membrane protein</topology>
    </subcellularLocation>
</comment>
<keyword evidence="5 7" id="KW-0472">Membrane</keyword>
<dbReference type="OrthoDB" id="420519at2759"/>
<gene>
    <name evidence="9" type="ORF">FGO68_gene10029</name>
</gene>
<comment type="caution">
    <text evidence="9">The sequence shown here is derived from an EMBL/GenBank/DDBJ whole genome shotgun (WGS) entry which is preliminary data.</text>
</comment>
<protein>
    <recommendedName>
        <fullName evidence="7">Choline transporter-like protein</fullName>
    </recommendedName>
</protein>
<evidence type="ECO:0000313" key="10">
    <source>
        <dbReference type="Proteomes" id="UP000785679"/>
    </source>
</evidence>
<reference evidence="9" key="1">
    <citation type="submission" date="2019-06" db="EMBL/GenBank/DDBJ databases">
        <authorList>
            <person name="Zheng W."/>
        </authorList>
    </citation>
    <scope>NUCLEOTIDE SEQUENCE</scope>
    <source>
        <strain evidence="9">QDHG01</strain>
    </source>
</reference>
<feature type="compositionally biased region" description="Basic and acidic residues" evidence="8">
    <location>
        <begin position="1"/>
        <end position="12"/>
    </location>
</feature>
<feature type="transmembrane region" description="Helical" evidence="7">
    <location>
        <begin position="476"/>
        <end position="495"/>
    </location>
</feature>
<evidence type="ECO:0000256" key="1">
    <source>
        <dbReference type="ARBA" id="ARBA00004141"/>
    </source>
</evidence>
<dbReference type="PANTHER" id="PTHR12385:SF14">
    <property type="entry name" value="CHOLINE TRANSPORTER-LIKE 2"/>
    <property type="match status" value="1"/>
</dbReference>
<dbReference type="AlphaFoldDB" id="A0A8J8NY08"/>
<feature type="compositionally biased region" description="Basic and acidic residues" evidence="8">
    <location>
        <begin position="21"/>
        <end position="31"/>
    </location>
</feature>
<organism evidence="9 10">
    <name type="scientific">Halteria grandinella</name>
    <dbReference type="NCBI Taxonomy" id="5974"/>
    <lineage>
        <taxon>Eukaryota</taxon>
        <taxon>Sar</taxon>
        <taxon>Alveolata</taxon>
        <taxon>Ciliophora</taxon>
        <taxon>Intramacronucleata</taxon>
        <taxon>Spirotrichea</taxon>
        <taxon>Stichotrichia</taxon>
        <taxon>Sporadotrichida</taxon>
        <taxon>Halteriidae</taxon>
        <taxon>Halteria</taxon>
    </lineage>
</organism>
<feature type="region of interest" description="Disordered" evidence="8">
    <location>
        <begin position="1"/>
        <end position="31"/>
    </location>
</feature>
<evidence type="ECO:0000256" key="8">
    <source>
        <dbReference type="SAM" id="MobiDB-lite"/>
    </source>
</evidence>
<keyword evidence="4 7" id="KW-1133">Transmembrane helix</keyword>
<dbReference type="Pfam" id="PF04515">
    <property type="entry name" value="Choline_transpo"/>
    <property type="match status" value="1"/>
</dbReference>
<dbReference type="InterPro" id="IPR007603">
    <property type="entry name" value="Choline_transptr-like"/>
</dbReference>
<evidence type="ECO:0000256" key="6">
    <source>
        <dbReference type="ARBA" id="ARBA00023180"/>
    </source>
</evidence>
<dbReference type="GO" id="GO:0005886">
    <property type="term" value="C:plasma membrane"/>
    <property type="evidence" value="ECO:0007669"/>
    <property type="project" value="UniProtKB-SubCell"/>
</dbReference>
<name>A0A8J8NY08_HALGN</name>
<evidence type="ECO:0000256" key="2">
    <source>
        <dbReference type="ARBA" id="ARBA00007168"/>
    </source>
</evidence>
<evidence type="ECO:0000256" key="4">
    <source>
        <dbReference type="ARBA" id="ARBA00022989"/>
    </source>
</evidence>
<comment type="similarity">
    <text evidence="2 7">Belongs to the CTL (choline transporter-like) family.</text>
</comment>
<keyword evidence="3 7" id="KW-0812">Transmembrane</keyword>
<dbReference type="PANTHER" id="PTHR12385">
    <property type="entry name" value="CHOLINE TRANSPORTER-LIKE (SLC FAMILY 44)"/>
    <property type="match status" value="1"/>
</dbReference>
<feature type="transmembrane region" description="Helical" evidence="7">
    <location>
        <begin position="579"/>
        <end position="600"/>
    </location>
</feature>
<evidence type="ECO:0000256" key="3">
    <source>
        <dbReference type="ARBA" id="ARBA00022692"/>
    </source>
</evidence>
<evidence type="ECO:0000256" key="7">
    <source>
        <dbReference type="RuleBase" id="RU368066"/>
    </source>
</evidence>
<feature type="transmembrane region" description="Helical" evidence="7">
    <location>
        <begin position="393"/>
        <end position="416"/>
    </location>
</feature>
<keyword evidence="6" id="KW-0325">Glycoprotein</keyword>
<evidence type="ECO:0000256" key="5">
    <source>
        <dbReference type="ARBA" id="ARBA00023136"/>
    </source>
</evidence>
<proteinExistence type="inferred from homology"/>
<sequence>MTDQVKPFDKPAEQPNATGDQHNEKLDLDSDKLQGGPVMQRSCTDCICCLIFVAFVVGMAATAAYGFAKGNPKLLLTGWDADGNGCGYSNITKDYPYLYWPAPNLNINTSSTDPGDYIAVFKYSACVKECPSGDNTTAVLCIQPKTFTTDQPSKFRACEYYPAGTSYNYRFRYETQLVIGKYCLPSSEALADEAVKQFNDNFYEKYDVDKFSQYIADLYKAWYVMAISVGVAFFTAIVYLLILRCFAGVLIWVSIAGILAAIGGGGYWAYQTRLQYEITDPNYKYLQYGAYALWGICGAFAVIVLLCCSRIRLAVAVMKVTSSFIYRTPLILLLPVFFFFLVLAWLIVWTFLAVYIMSVGEIKAREAPFQFATTVVWSDQTRYIFLYHLFGGLWVNAFLIGCFQFIVAAACATWYFSHTSDTAGKGSICIGIKWILIYHLGSIAFGSFIIAVVQFIRIIFEYYRQKIQAANKNNPVVKFMLCYTSYLLACLERCIKFITKNAYIQIALTSKNFCRSAWNAFLLILKNAFRFGAVTSVGGIFMLLGRLFIICLTVVIAYLQMTKWPKVVENTSSPYFPCIVSGIIGYLIGAIFMSIFSFAADTILQCFLLDEELGAQGKGRPPGNRPPLMNDFIAKATGKSGCCG</sequence>
<dbReference type="Proteomes" id="UP000785679">
    <property type="component" value="Unassembled WGS sequence"/>
</dbReference>
<comment type="function">
    <text evidence="7">Choline transporter.</text>
</comment>
<feature type="transmembrane region" description="Helical" evidence="7">
    <location>
        <begin position="290"/>
        <end position="309"/>
    </location>
</feature>
<dbReference type="GO" id="GO:0022857">
    <property type="term" value="F:transmembrane transporter activity"/>
    <property type="evidence" value="ECO:0007669"/>
    <property type="project" value="UniProtKB-UniRule"/>
</dbReference>
<evidence type="ECO:0000313" key="9">
    <source>
        <dbReference type="EMBL" id="TNV82375.1"/>
    </source>
</evidence>
<feature type="transmembrane region" description="Helical" evidence="7">
    <location>
        <begin position="249"/>
        <end position="270"/>
    </location>
</feature>
<dbReference type="EMBL" id="RRYP01005036">
    <property type="protein sequence ID" value="TNV82375.1"/>
    <property type="molecule type" value="Genomic_DNA"/>
</dbReference>
<accession>A0A8J8NY08</accession>
<feature type="transmembrane region" description="Helical" evidence="7">
    <location>
        <begin position="47"/>
        <end position="68"/>
    </location>
</feature>